<evidence type="ECO:0000313" key="11">
    <source>
        <dbReference type="Proteomes" id="UP000199518"/>
    </source>
</evidence>
<evidence type="ECO:0000259" key="9">
    <source>
        <dbReference type="PROSITE" id="PS50885"/>
    </source>
</evidence>
<evidence type="ECO:0000259" key="8">
    <source>
        <dbReference type="PROSITE" id="PS50109"/>
    </source>
</evidence>
<dbReference type="InterPro" id="IPR005467">
    <property type="entry name" value="His_kinase_dom"/>
</dbReference>
<reference evidence="11" key="1">
    <citation type="submission" date="2016-10" db="EMBL/GenBank/DDBJ databases">
        <authorList>
            <person name="Varghese N."/>
            <person name="Submissions S."/>
        </authorList>
    </citation>
    <scope>NUCLEOTIDE SEQUENCE [LARGE SCALE GENOMIC DNA]</scope>
    <source>
        <strain evidence="11">DSM 26348</strain>
    </source>
</reference>
<accession>A0A1I3IAC6</accession>
<dbReference type="Gene3D" id="3.30.565.10">
    <property type="entry name" value="Histidine kinase-like ATPase, C-terminal domain"/>
    <property type="match status" value="1"/>
</dbReference>
<dbReference type="SUPFAM" id="SSF47384">
    <property type="entry name" value="Homodimeric domain of signal transducing histidine kinase"/>
    <property type="match status" value="1"/>
</dbReference>
<dbReference type="SUPFAM" id="SSF55874">
    <property type="entry name" value="ATPase domain of HSP90 chaperone/DNA topoisomerase II/histidine kinase"/>
    <property type="match status" value="1"/>
</dbReference>
<dbReference type="InterPro" id="IPR003661">
    <property type="entry name" value="HisK_dim/P_dom"/>
</dbReference>
<keyword evidence="5" id="KW-0808">Transferase</keyword>
<keyword evidence="7" id="KW-0812">Transmembrane</keyword>
<keyword evidence="7" id="KW-0472">Membrane</keyword>
<name>A0A1I3IAC6_9PLAN</name>
<dbReference type="Pfam" id="PF00512">
    <property type="entry name" value="HisKA"/>
    <property type="match status" value="1"/>
</dbReference>
<dbReference type="PANTHER" id="PTHR43047:SF72">
    <property type="entry name" value="OSMOSENSING HISTIDINE PROTEIN KINASE SLN1"/>
    <property type="match status" value="1"/>
</dbReference>
<dbReference type="Proteomes" id="UP000199518">
    <property type="component" value="Unassembled WGS sequence"/>
</dbReference>
<dbReference type="Gene3D" id="1.10.287.130">
    <property type="match status" value="1"/>
</dbReference>
<evidence type="ECO:0000256" key="1">
    <source>
        <dbReference type="ARBA" id="ARBA00000085"/>
    </source>
</evidence>
<dbReference type="InterPro" id="IPR004358">
    <property type="entry name" value="Sig_transdc_His_kin-like_C"/>
</dbReference>
<dbReference type="EMBL" id="FOQD01000009">
    <property type="protein sequence ID" value="SFI44849.1"/>
    <property type="molecule type" value="Genomic_DNA"/>
</dbReference>
<feature type="transmembrane region" description="Helical" evidence="7">
    <location>
        <begin position="206"/>
        <end position="227"/>
    </location>
</feature>
<evidence type="ECO:0000256" key="5">
    <source>
        <dbReference type="ARBA" id="ARBA00022679"/>
    </source>
</evidence>
<organism evidence="10 11">
    <name type="scientific">Planctomicrobium piriforme</name>
    <dbReference type="NCBI Taxonomy" id="1576369"/>
    <lineage>
        <taxon>Bacteria</taxon>
        <taxon>Pseudomonadati</taxon>
        <taxon>Planctomycetota</taxon>
        <taxon>Planctomycetia</taxon>
        <taxon>Planctomycetales</taxon>
        <taxon>Planctomycetaceae</taxon>
        <taxon>Planctomicrobium</taxon>
    </lineage>
</organism>
<keyword evidence="4" id="KW-0597">Phosphoprotein</keyword>
<sequence>MRSFTATGWPHADMSYRTFKKLLGENSLERKCRILFGGALMFLITGSFYFYAYLTVQILDTQNRQRAELLISQNLQMKHWEKMAKTEDVPVVKGLASGLKPTDLREYAWKFIPVDIEDSIRRPTEQFEFEASKKILYQQEPFIVYEDSASRKYHYFAPIIAQEQCLSCHRDRGIAPKVKQAGEIMVIAQTTFNLDEMQRDVAKNNAILLVMAMITTCLAMFAAYAIVRYVIVKPVIHLKDVSDAIARGELDQRADIRTGDEFQELSHAFNRMLRHLVTTQEELRHVNTDLDGKVDELARANLSLHEMNKIKNEFLATMSHELRTPLNSILGFSDVLSSAENLSDKQKKYMVNIRTSGQNLLTLINDILDLAKIEAGRMELNIVDFSMEDLVDRLTSAMRPLAEKKNIDLQWQVSDEVPIIVQDLGKLQQILYNLLSNAIKFTPDGGRVWVEVRPAPQEMFDTIVADSGIGIPLEDQAVIFEKFRQGRNQRGQDALTREYEGTGLGLSIVKELSKLLGGEVLLESEFGKGSTFIVRLPQQLLCKNRVIDEPTPAVASSELLRQASSFGVTTHRDAG</sequence>
<dbReference type="STRING" id="1576369.SAMN05421753_10934"/>
<dbReference type="GO" id="GO:0000155">
    <property type="term" value="F:phosphorelay sensor kinase activity"/>
    <property type="evidence" value="ECO:0007669"/>
    <property type="project" value="InterPro"/>
</dbReference>
<dbReference type="CDD" id="cd16922">
    <property type="entry name" value="HATPase_EvgS-ArcB-TorS-like"/>
    <property type="match status" value="1"/>
</dbReference>
<dbReference type="SUPFAM" id="SSF158472">
    <property type="entry name" value="HAMP domain-like"/>
    <property type="match status" value="1"/>
</dbReference>
<keyword evidence="6 10" id="KW-0418">Kinase</keyword>
<dbReference type="InterPro" id="IPR036890">
    <property type="entry name" value="HATPase_C_sf"/>
</dbReference>
<evidence type="ECO:0000256" key="4">
    <source>
        <dbReference type="ARBA" id="ARBA00022553"/>
    </source>
</evidence>
<comment type="catalytic activity">
    <reaction evidence="1">
        <text>ATP + protein L-histidine = ADP + protein N-phospho-L-histidine.</text>
        <dbReference type="EC" id="2.7.13.3"/>
    </reaction>
</comment>
<dbReference type="InterPro" id="IPR003660">
    <property type="entry name" value="HAMP_dom"/>
</dbReference>
<dbReference type="CDD" id="cd00082">
    <property type="entry name" value="HisKA"/>
    <property type="match status" value="1"/>
</dbReference>
<dbReference type="InterPro" id="IPR036097">
    <property type="entry name" value="HisK_dim/P_sf"/>
</dbReference>
<dbReference type="Pfam" id="PF00672">
    <property type="entry name" value="HAMP"/>
    <property type="match status" value="1"/>
</dbReference>
<dbReference type="SMART" id="SM00304">
    <property type="entry name" value="HAMP"/>
    <property type="match status" value="1"/>
</dbReference>
<gene>
    <name evidence="10" type="ORF">SAMN05421753_10934</name>
</gene>
<dbReference type="FunFam" id="3.30.565.10:FF:000010">
    <property type="entry name" value="Sensor histidine kinase RcsC"/>
    <property type="match status" value="1"/>
</dbReference>
<comment type="subcellular location">
    <subcellularLocation>
        <location evidence="2">Membrane</location>
    </subcellularLocation>
</comment>
<dbReference type="InterPro" id="IPR003594">
    <property type="entry name" value="HATPase_dom"/>
</dbReference>
<dbReference type="SMART" id="SM00388">
    <property type="entry name" value="HisKA"/>
    <property type="match status" value="1"/>
</dbReference>
<evidence type="ECO:0000256" key="3">
    <source>
        <dbReference type="ARBA" id="ARBA00012438"/>
    </source>
</evidence>
<dbReference type="AlphaFoldDB" id="A0A1I3IAC6"/>
<proteinExistence type="predicted"/>
<dbReference type="PROSITE" id="PS50109">
    <property type="entry name" value="HIS_KIN"/>
    <property type="match status" value="1"/>
</dbReference>
<dbReference type="CDD" id="cd06225">
    <property type="entry name" value="HAMP"/>
    <property type="match status" value="1"/>
</dbReference>
<evidence type="ECO:0000256" key="2">
    <source>
        <dbReference type="ARBA" id="ARBA00004370"/>
    </source>
</evidence>
<dbReference type="Gene3D" id="6.10.340.10">
    <property type="match status" value="1"/>
</dbReference>
<feature type="transmembrane region" description="Helical" evidence="7">
    <location>
        <begin position="34"/>
        <end position="56"/>
    </location>
</feature>
<protein>
    <recommendedName>
        <fullName evidence="3">histidine kinase</fullName>
        <ecNumber evidence="3">2.7.13.3</ecNumber>
    </recommendedName>
</protein>
<feature type="domain" description="HAMP" evidence="9">
    <location>
        <begin position="229"/>
        <end position="281"/>
    </location>
</feature>
<dbReference type="GO" id="GO:0009927">
    <property type="term" value="F:histidine phosphotransfer kinase activity"/>
    <property type="evidence" value="ECO:0007669"/>
    <property type="project" value="TreeGrafter"/>
</dbReference>
<dbReference type="PANTHER" id="PTHR43047">
    <property type="entry name" value="TWO-COMPONENT HISTIDINE PROTEIN KINASE"/>
    <property type="match status" value="1"/>
</dbReference>
<dbReference type="PROSITE" id="PS50885">
    <property type="entry name" value="HAMP"/>
    <property type="match status" value="1"/>
</dbReference>
<evidence type="ECO:0000256" key="7">
    <source>
        <dbReference type="SAM" id="Phobius"/>
    </source>
</evidence>
<feature type="domain" description="Histidine kinase" evidence="8">
    <location>
        <begin position="317"/>
        <end position="540"/>
    </location>
</feature>
<evidence type="ECO:0000313" key="10">
    <source>
        <dbReference type="EMBL" id="SFI44849.1"/>
    </source>
</evidence>
<evidence type="ECO:0000256" key="6">
    <source>
        <dbReference type="ARBA" id="ARBA00022777"/>
    </source>
</evidence>
<keyword evidence="7" id="KW-1133">Transmembrane helix</keyword>
<dbReference type="EC" id="2.7.13.3" evidence="3"/>
<dbReference type="Pfam" id="PF02518">
    <property type="entry name" value="HATPase_c"/>
    <property type="match status" value="1"/>
</dbReference>
<dbReference type="GO" id="GO:0005886">
    <property type="term" value="C:plasma membrane"/>
    <property type="evidence" value="ECO:0007669"/>
    <property type="project" value="TreeGrafter"/>
</dbReference>
<dbReference type="PRINTS" id="PR00344">
    <property type="entry name" value="BCTRLSENSOR"/>
</dbReference>
<dbReference type="SMART" id="SM00387">
    <property type="entry name" value="HATPase_c"/>
    <property type="match status" value="1"/>
</dbReference>
<keyword evidence="11" id="KW-1185">Reference proteome</keyword>